<evidence type="ECO:0000313" key="1">
    <source>
        <dbReference type="EMBL" id="KAJ5380693.1"/>
    </source>
</evidence>
<proteinExistence type="predicted"/>
<protein>
    <submittedName>
        <fullName evidence="1">Uncharacterized protein</fullName>
    </submittedName>
</protein>
<comment type="caution">
    <text evidence="1">The sequence shown here is derived from an EMBL/GenBank/DDBJ whole genome shotgun (WGS) entry which is preliminary data.</text>
</comment>
<dbReference type="OrthoDB" id="3182339at2759"/>
<gene>
    <name evidence="1" type="ORF">N7496_003121</name>
</gene>
<reference evidence="1" key="1">
    <citation type="submission" date="2022-11" db="EMBL/GenBank/DDBJ databases">
        <authorList>
            <person name="Petersen C."/>
        </authorList>
    </citation>
    <scope>NUCLEOTIDE SEQUENCE</scope>
    <source>
        <strain evidence="1">IBT 29864</strain>
    </source>
</reference>
<feature type="non-terminal residue" evidence="1">
    <location>
        <position position="516"/>
    </location>
</feature>
<dbReference type="AlphaFoldDB" id="A0A9W9VFW9"/>
<reference evidence="1" key="2">
    <citation type="journal article" date="2023" name="IMA Fungus">
        <title>Comparative genomic study of the Penicillium genus elucidates a diverse pangenome and 15 lateral gene transfer events.</title>
        <authorList>
            <person name="Petersen C."/>
            <person name="Sorensen T."/>
            <person name="Nielsen M.R."/>
            <person name="Sondergaard T.E."/>
            <person name="Sorensen J.L."/>
            <person name="Fitzpatrick D.A."/>
            <person name="Frisvad J.C."/>
            <person name="Nielsen K.L."/>
        </authorList>
    </citation>
    <scope>NUCLEOTIDE SEQUENCE</scope>
    <source>
        <strain evidence="1">IBT 29864</strain>
    </source>
</reference>
<dbReference type="RefSeq" id="XP_056558264.1">
    <property type="nucleotide sequence ID" value="XM_056696052.1"/>
</dbReference>
<dbReference type="EMBL" id="JAPZBS010000002">
    <property type="protein sequence ID" value="KAJ5380693.1"/>
    <property type="molecule type" value="Genomic_DNA"/>
</dbReference>
<dbReference type="Proteomes" id="UP001147782">
    <property type="component" value="Unassembled WGS sequence"/>
</dbReference>
<evidence type="ECO:0000313" key="2">
    <source>
        <dbReference type="Proteomes" id="UP001147782"/>
    </source>
</evidence>
<name>A0A9W9VFW9_9EURO</name>
<accession>A0A9W9VFW9</accession>
<sequence>TQHGWVQDQKNQLGTTKEQCTLQISEGPYCNLQFALNSCSHTQNMVLADQSKCDKKLTLHEFVAYGSLRAGEQLQWYNMLRELASSSLSFNEPPVVQLFKQAAWEFGSFYHDTMQRVSHRAFEDSNFCGRLLEVLRRRLEMIEGNWNEHAALNLLVTLGVRSFCFSGGYLSSQESQSFILEGFAKFLRDCREVALDWCEQLSHDLHGRDKDQSQRYQDLILKIAKLTYDVDSNRIGWILHSARDIFCLIRSSILLFENSASDIDRLSHNDLKLALQNAQRIRCLLKDQVFSIVSENPAGLNEAVGRILWYLNSSQTWEQCNGADGWLSACPEGTSQILQQQIHFDVLMGELLVDGTPPGRLPQRFTANGMYQRLFGCTALPVMPSNLPGISFVSAQLCGEFEVHFGISKENQVFIRARSPTHLLQLLPQTLLTGDFPDQFVTEYFQWVDLQTGVIEFRALGQPWEINLNDWHARPDQLKKLLWKRGRRHWSMYTASCFLKLRVSCSHWTPRSIWSL</sequence>
<dbReference type="GeneID" id="81435229"/>
<keyword evidence="2" id="KW-1185">Reference proteome</keyword>
<organism evidence="1 2">
    <name type="scientific">Penicillium cataractarum</name>
    <dbReference type="NCBI Taxonomy" id="2100454"/>
    <lineage>
        <taxon>Eukaryota</taxon>
        <taxon>Fungi</taxon>
        <taxon>Dikarya</taxon>
        <taxon>Ascomycota</taxon>
        <taxon>Pezizomycotina</taxon>
        <taxon>Eurotiomycetes</taxon>
        <taxon>Eurotiomycetidae</taxon>
        <taxon>Eurotiales</taxon>
        <taxon>Aspergillaceae</taxon>
        <taxon>Penicillium</taxon>
    </lineage>
</organism>